<evidence type="ECO:0000313" key="2">
    <source>
        <dbReference type="EMBL" id="RBP36651.1"/>
    </source>
</evidence>
<dbReference type="RefSeq" id="WP_113961880.1">
    <property type="nucleotide sequence ID" value="NZ_QNRR01000016.1"/>
</dbReference>
<evidence type="ECO:0000256" key="1">
    <source>
        <dbReference type="SAM" id="SignalP"/>
    </source>
</evidence>
<dbReference type="Proteomes" id="UP000253426">
    <property type="component" value="Unassembled WGS sequence"/>
</dbReference>
<reference evidence="2 3" key="1">
    <citation type="submission" date="2018-06" db="EMBL/GenBank/DDBJ databases">
        <title>Genomic Encyclopedia of Type Strains, Phase IV (KMG-IV): sequencing the most valuable type-strain genomes for metagenomic binning, comparative biology and taxonomic classification.</title>
        <authorList>
            <person name="Goeker M."/>
        </authorList>
    </citation>
    <scope>NUCLEOTIDE SEQUENCE [LARGE SCALE GENOMIC DNA]</scope>
    <source>
        <strain evidence="2 3">DSM 25532</strain>
    </source>
</reference>
<name>A0A366H3T1_9BACT</name>
<protein>
    <submittedName>
        <fullName evidence="2">Uncharacterized protein</fullName>
    </submittedName>
</protein>
<comment type="caution">
    <text evidence="2">The sequence shown here is derived from an EMBL/GenBank/DDBJ whole genome shotgun (WGS) entry which is preliminary data.</text>
</comment>
<dbReference type="EMBL" id="QNRR01000016">
    <property type="protein sequence ID" value="RBP36651.1"/>
    <property type="molecule type" value="Genomic_DNA"/>
</dbReference>
<dbReference type="AlphaFoldDB" id="A0A366H3T1"/>
<gene>
    <name evidence="2" type="ORF">DES53_11690</name>
</gene>
<organism evidence="2 3">
    <name type="scientific">Roseimicrobium gellanilyticum</name>
    <dbReference type="NCBI Taxonomy" id="748857"/>
    <lineage>
        <taxon>Bacteria</taxon>
        <taxon>Pseudomonadati</taxon>
        <taxon>Verrucomicrobiota</taxon>
        <taxon>Verrucomicrobiia</taxon>
        <taxon>Verrucomicrobiales</taxon>
        <taxon>Verrucomicrobiaceae</taxon>
        <taxon>Roseimicrobium</taxon>
    </lineage>
</organism>
<feature type="signal peptide" evidence="1">
    <location>
        <begin position="1"/>
        <end position="20"/>
    </location>
</feature>
<accession>A0A366H3T1</accession>
<sequence length="473" mass="54206">MQRRSLLAILLLLFAVQAQADFAAYSGIHEVTARKGTLTFRHVHNWNSPKLQPLFADLNHHETFFSPANDFAHVEVRDGNRVLFRSPSPGLTHLWISPDGQFFVGLSTIMLYNPYQLVVWQRDGTVLYRQHISHEVARLTPEQQRSFAKKFPKAEKFLSARYFTYGNGVYLDYSILGVPNEIGTRAWDYLTPFRVSHPYSDDFSESVTNYVGWFHEKSPRPGITRDDTGLTLSLRSPTGRQMTIPIQRFQPAEFTDRTDIDPFYFAAGLCVTGADMGYIKPPQCDSFFREGGDQRPAEMLISAAHAWSRNTASPDTTQHYYEPDGKRLVVKHAALSQALSEFYVQPDRFTKAEWEERQKYPRGESRLTMDDLLGLDRRKRLSFVAGIYARCHDPEDGSFHGFPSVAMYATMKILRAEGCDVPNHTLHKAVPTTIHFKVTPSREVAHLFKAVDNWQPPSVEWKQRFRLRLGLGR</sequence>
<evidence type="ECO:0000313" key="3">
    <source>
        <dbReference type="Proteomes" id="UP000253426"/>
    </source>
</evidence>
<feature type="chain" id="PRO_5016594471" evidence="1">
    <location>
        <begin position="21"/>
        <end position="473"/>
    </location>
</feature>
<proteinExistence type="predicted"/>
<keyword evidence="1" id="KW-0732">Signal</keyword>
<keyword evidence="3" id="KW-1185">Reference proteome</keyword>
<dbReference type="OrthoDB" id="9256107at2"/>